<keyword evidence="1" id="KW-0472">Membrane</keyword>
<dbReference type="EMBL" id="FNYE01000042">
    <property type="protein sequence ID" value="SEK08964.1"/>
    <property type="molecule type" value="Genomic_DNA"/>
</dbReference>
<keyword evidence="1" id="KW-0812">Transmembrane</keyword>
<evidence type="ECO:0000313" key="2">
    <source>
        <dbReference type="EMBL" id="SEK08964.1"/>
    </source>
</evidence>
<dbReference type="AlphaFoldDB" id="A0A1H7E5S1"/>
<proteinExistence type="predicted"/>
<evidence type="ECO:0000256" key="1">
    <source>
        <dbReference type="SAM" id="Phobius"/>
    </source>
</evidence>
<organism evidence="2 3">
    <name type="scientific">Paraburkholderia diazotrophica</name>
    <dbReference type="NCBI Taxonomy" id="667676"/>
    <lineage>
        <taxon>Bacteria</taxon>
        <taxon>Pseudomonadati</taxon>
        <taxon>Pseudomonadota</taxon>
        <taxon>Betaproteobacteria</taxon>
        <taxon>Burkholderiales</taxon>
        <taxon>Burkholderiaceae</taxon>
        <taxon>Paraburkholderia</taxon>
    </lineage>
</organism>
<name>A0A1H7E5S1_9BURK</name>
<keyword evidence="3" id="KW-1185">Reference proteome</keyword>
<accession>A0A1H7E5S1</accession>
<feature type="transmembrane region" description="Helical" evidence="1">
    <location>
        <begin position="58"/>
        <end position="77"/>
    </location>
</feature>
<dbReference type="Proteomes" id="UP000198866">
    <property type="component" value="Unassembled WGS sequence"/>
</dbReference>
<feature type="transmembrane region" description="Helical" evidence="1">
    <location>
        <begin position="89"/>
        <end position="113"/>
    </location>
</feature>
<sequence>MRGFTQPVTQALFDRGGLKAAFEHVRNLVIATVLVAAGFETIKRFDVIDLPGLSNPRFAGYVVAGIGCALIVLNLLAGLRQLSRLKWHFALQTALTIIYMIFSLRMVQLIILFRTNTCQ</sequence>
<evidence type="ECO:0000313" key="3">
    <source>
        <dbReference type="Proteomes" id="UP000198866"/>
    </source>
</evidence>
<reference evidence="3" key="1">
    <citation type="submission" date="2016-10" db="EMBL/GenBank/DDBJ databases">
        <authorList>
            <person name="Varghese N."/>
            <person name="Submissions S."/>
        </authorList>
    </citation>
    <scope>NUCLEOTIDE SEQUENCE [LARGE SCALE GENOMIC DNA]</scope>
    <source>
        <strain evidence="3">LMG 26031</strain>
    </source>
</reference>
<gene>
    <name evidence="2" type="ORF">SAMN05192539_104263</name>
</gene>
<protein>
    <submittedName>
        <fullName evidence="2">Uncharacterized protein</fullName>
    </submittedName>
</protein>
<keyword evidence="1" id="KW-1133">Transmembrane helix</keyword>